<dbReference type="Proteomes" id="UP000827092">
    <property type="component" value="Unassembled WGS sequence"/>
</dbReference>
<evidence type="ECO:0000313" key="2">
    <source>
        <dbReference type="Proteomes" id="UP000827092"/>
    </source>
</evidence>
<accession>A0AAV6TN54</accession>
<evidence type="ECO:0000313" key="1">
    <source>
        <dbReference type="EMBL" id="KAG8173197.1"/>
    </source>
</evidence>
<proteinExistence type="predicted"/>
<comment type="caution">
    <text evidence="1">The sequence shown here is derived from an EMBL/GenBank/DDBJ whole genome shotgun (WGS) entry which is preliminary data.</text>
</comment>
<sequence length="167" mass="19470">MRLEMYFLATDTPDDKKVSTMITLLPSRIYALLKDIVSPDKPKDKTFDELVLALKKQLDPPPLTIADRFRFHRRHHRCIICQRFKSKPATTMFAPLPEERVRMSPVFETTGVDLAGPMVLRNSEKDQTEYRVEDLDQNDLESLRSRAKHLHLNEQHHAEDAALRDTF</sequence>
<keyword evidence="2" id="KW-1185">Reference proteome</keyword>
<gene>
    <name evidence="1" type="ORF">JTE90_019312</name>
</gene>
<dbReference type="EMBL" id="JAFNEN010001987">
    <property type="protein sequence ID" value="KAG8173197.1"/>
    <property type="molecule type" value="Genomic_DNA"/>
</dbReference>
<name>A0AAV6TN54_9ARAC</name>
<reference evidence="1 2" key="1">
    <citation type="journal article" date="2022" name="Nat. Ecol. Evol.">
        <title>A masculinizing supergene underlies an exaggerated male reproductive morph in a spider.</title>
        <authorList>
            <person name="Hendrickx F."/>
            <person name="De Corte Z."/>
            <person name="Sonet G."/>
            <person name="Van Belleghem S.M."/>
            <person name="Kostlbacher S."/>
            <person name="Vangestel C."/>
        </authorList>
    </citation>
    <scope>NUCLEOTIDE SEQUENCE [LARGE SCALE GENOMIC DNA]</scope>
    <source>
        <strain evidence="1">W744_W776</strain>
    </source>
</reference>
<dbReference type="AlphaFoldDB" id="A0AAV6TN54"/>
<protein>
    <submittedName>
        <fullName evidence="1">Uncharacterized protein</fullName>
    </submittedName>
</protein>
<organism evidence="1 2">
    <name type="scientific">Oedothorax gibbosus</name>
    <dbReference type="NCBI Taxonomy" id="931172"/>
    <lineage>
        <taxon>Eukaryota</taxon>
        <taxon>Metazoa</taxon>
        <taxon>Ecdysozoa</taxon>
        <taxon>Arthropoda</taxon>
        <taxon>Chelicerata</taxon>
        <taxon>Arachnida</taxon>
        <taxon>Araneae</taxon>
        <taxon>Araneomorphae</taxon>
        <taxon>Entelegynae</taxon>
        <taxon>Araneoidea</taxon>
        <taxon>Linyphiidae</taxon>
        <taxon>Erigoninae</taxon>
        <taxon>Oedothorax</taxon>
    </lineage>
</organism>